<keyword evidence="1" id="KW-0472">Membrane</keyword>
<proteinExistence type="predicted"/>
<feature type="transmembrane region" description="Helical" evidence="1">
    <location>
        <begin position="203"/>
        <end position="223"/>
    </location>
</feature>
<gene>
    <name evidence="3" type="ORF">V5O48_001854</name>
</gene>
<keyword evidence="1" id="KW-0812">Transmembrane</keyword>
<keyword evidence="2" id="KW-0732">Signal</keyword>
<evidence type="ECO:0000256" key="2">
    <source>
        <dbReference type="SAM" id="SignalP"/>
    </source>
</evidence>
<accession>A0ABR3FX96</accession>
<feature type="signal peptide" evidence="2">
    <location>
        <begin position="1"/>
        <end position="25"/>
    </location>
</feature>
<reference evidence="3 4" key="1">
    <citation type="submission" date="2024-02" db="EMBL/GenBank/DDBJ databases">
        <title>A draft genome for the cacao thread blight pathogen Marasmius crinis-equi.</title>
        <authorList>
            <person name="Cohen S.P."/>
            <person name="Baruah I.K."/>
            <person name="Amoako-Attah I."/>
            <person name="Bukari Y."/>
            <person name="Meinhardt L.W."/>
            <person name="Bailey B.A."/>
        </authorList>
    </citation>
    <scope>NUCLEOTIDE SEQUENCE [LARGE SCALE GENOMIC DNA]</scope>
    <source>
        <strain evidence="3 4">GH-76</strain>
    </source>
</reference>
<feature type="chain" id="PRO_5047207955" evidence="2">
    <location>
        <begin position="26"/>
        <end position="610"/>
    </location>
</feature>
<evidence type="ECO:0000313" key="4">
    <source>
        <dbReference type="Proteomes" id="UP001465976"/>
    </source>
</evidence>
<keyword evidence="1" id="KW-1133">Transmembrane helix</keyword>
<organism evidence="3 4">
    <name type="scientific">Marasmius crinis-equi</name>
    <dbReference type="NCBI Taxonomy" id="585013"/>
    <lineage>
        <taxon>Eukaryota</taxon>
        <taxon>Fungi</taxon>
        <taxon>Dikarya</taxon>
        <taxon>Basidiomycota</taxon>
        <taxon>Agaricomycotina</taxon>
        <taxon>Agaricomycetes</taxon>
        <taxon>Agaricomycetidae</taxon>
        <taxon>Agaricales</taxon>
        <taxon>Marasmiineae</taxon>
        <taxon>Marasmiaceae</taxon>
        <taxon>Marasmius</taxon>
    </lineage>
</organism>
<name>A0ABR3FX96_9AGAR</name>
<evidence type="ECO:0000313" key="3">
    <source>
        <dbReference type="EMBL" id="KAL0580144.1"/>
    </source>
</evidence>
<protein>
    <submittedName>
        <fullName evidence="3">Uncharacterized protein</fullName>
    </submittedName>
</protein>
<keyword evidence="4" id="KW-1185">Reference proteome</keyword>
<comment type="caution">
    <text evidence="3">The sequence shown here is derived from an EMBL/GenBank/DDBJ whole genome shotgun (WGS) entry which is preliminary data.</text>
</comment>
<dbReference type="EMBL" id="JBAHYK010000038">
    <property type="protein sequence ID" value="KAL0580144.1"/>
    <property type="molecule type" value="Genomic_DNA"/>
</dbReference>
<evidence type="ECO:0000256" key="1">
    <source>
        <dbReference type="SAM" id="Phobius"/>
    </source>
</evidence>
<dbReference type="Proteomes" id="UP001465976">
    <property type="component" value="Unassembled WGS sequence"/>
</dbReference>
<sequence length="610" mass="70163">MSQPPMSYHSQGPKVLLTVLCTVLADVFLEQFEPNEVVRLQLVHPILNRAVQRFFWRRYVAMLEQFFPNPNDFKRFREVMKDTGSFIVGSCLMNVLKSSALAHTELDLFCDLGSFDVVRGFMDHSGQYRGLSVGDGSRRTDSSYHRGIVGSCRYEAATLLATGLSRTVNIFACETTPLVSLLQSHSSECYIAFRLYIFSIRKYGLLLAVAMIFATHTKIISLFPYTTFRMRDIVVCSAVPRHRDTSNSAHLDEWASRGWHVRYSPSVGSLCRVATEFSRFRRVGDAATWSVQLGEESESDPTLFCNSWNQVVYNSDCFAISFETGKPCLVEKVLTAALPLESIVVHALKEEKPCHECVEDDLNWAILGVISDMVDSQHRSPDLKKVLIYIRAVLEGLPSDLPQPKEAAVYYLRRRITPLYVSLKYPPAMSMVTDSVGETLLCRVSLYFPSRLYKRDDFWLAAEEKPFVPMEGYVITPYFGYPPAVPPPVRFRNDRDHVRRRQCVIYDRVQEQLRRGWRRRMNEQDIPIHKMDQLLGYLPDILNWFSYDSVKLEVHFDCVRGVHVSVHFPFYSMHFTECPVRFSHNEQAGHVLNKERLRVLLYAGRIPWLG</sequence>